<dbReference type="STRING" id="656914.SAMN00017405_1409"/>
<feature type="transmembrane region" description="Helical" evidence="1">
    <location>
        <begin position="172"/>
        <end position="192"/>
    </location>
</feature>
<sequence>MNKKEISKDNYNFLKKELTYAQKKEIISEKEFENIMNLYEQKNKLNFIKVLLTVGALLIGLGVLSFIASNWQVMSKVSKFSVIIFFYLAINFAAWKLMKKNNKLAVSLVYVGCLIYGSGIFLIGQMFNFGGHYSDAFLYWCIGILPVGIILKDKIIYIFAHLLSLIYLNGQFDLDGSPYVILTLLIVFYYFNKDFGEFSFGTFLNNLVLLNTILYFLIKYNIHELYIAAIFFIIGLVMYLKPVKLDPEIFILQGNLVFGIAGLILTFKGNWNIIPERYAITASIIFALLYLVFLLFLTNKGNIISLVFICLTIFRYYFDTFYNFMPKSAFFIIGGLILLGFGYHFEKLRKRGALDAYK</sequence>
<feature type="transmembrane region" description="Helical" evidence="1">
    <location>
        <begin position="279"/>
        <end position="297"/>
    </location>
</feature>
<dbReference type="AlphaFoldDB" id="A0A1W1VCI5"/>
<keyword evidence="1" id="KW-1133">Transmembrane helix</keyword>
<feature type="transmembrane region" description="Helical" evidence="1">
    <location>
        <begin position="137"/>
        <end position="160"/>
    </location>
</feature>
<dbReference type="InterPro" id="IPR018677">
    <property type="entry name" value="DUF2157"/>
</dbReference>
<keyword evidence="4" id="KW-1185">Reference proteome</keyword>
<gene>
    <name evidence="3" type="ORF">SAMN00017405_1409</name>
</gene>
<dbReference type="OrthoDB" id="5351773at2"/>
<feature type="transmembrane region" description="Helical" evidence="1">
    <location>
        <begin position="46"/>
        <end position="68"/>
    </location>
</feature>
<proteinExistence type="predicted"/>
<reference evidence="3 4" key="1">
    <citation type="submission" date="2017-04" db="EMBL/GenBank/DDBJ databases">
        <authorList>
            <person name="Afonso C.L."/>
            <person name="Miller P.J."/>
            <person name="Scott M.A."/>
            <person name="Spackman E."/>
            <person name="Goraichik I."/>
            <person name="Dimitrov K.M."/>
            <person name="Suarez D.L."/>
            <person name="Swayne D.E."/>
        </authorList>
    </citation>
    <scope>NUCLEOTIDE SEQUENCE [LARGE SCALE GENOMIC DNA]</scope>
    <source>
        <strain evidence="3 4">DSM 11270</strain>
    </source>
</reference>
<keyword evidence="1" id="KW-0472">Membrane</keyword>
<feature type="transmembrane region" description="Helical" evidence="1">
    <location>
        <begin position="198"/>
        <end position="218"/>
    </location>
</feature>
<feature type="transmembrane region" description="Helical" evidence="1">
    <location>
        <begin position="80"/>
        <end position="97"/>
    </location>
</feature>
<feature type="transmembrane region" description="Helical" evidence="1">
    <location>
        <begin position="225"/>
        <end position="243"/>
    </location>
</feature>
<evidence type="ECO:0000256" key="1">
    <source>
        <dbReference type="SAM" id="Phobius"/>
    </source>
</evidence>
<feature type="transmembrane region" description="Helical" evidence="1">
    <location>
        <begin position="329"/>
        <end position="345"/>
    </location>
</feature>
<dbReference type="Pfam" id="PF09925">
    <property type="entry name" value="DUF2157"/>
    <property type="match status" value="1"/>
</dbReference>
<evidence type="ECO:0000313" key="3">
    <source>
        <dbReference type="EMBL" id="SMB91035.1"/>
    </source>
</evidence>
<dbReference type="RefSeq" id="WP_084053211.1">
    <property type="nucleotide sequence ID" value="NZ_FWWT01000017.1"/>
</dbReference>
<feature type="domain" description="DUF2157" evidence="2">
    <location>
        <begin position="23"/>
        <end position="155"/>
    </location>
</feature>
<evidence type="ECO:0000259" key="2">
    <source>
        <dbReference type="Pfam" id="PF09925"/>
    </source>
</evidence>
<feature type="transmembrane region" description="Helical" evidence="1">
    <location>
        <begin position="104"/>
        <end position="125"/>
    </location>
</feature>
<dbReference type="Proteomes" id="UP000192731">
    <property type="component" value="Unassembled WGS sequence"/>
</dbReference>
<dbReference type="EMBL" id="FWWT01000017">
    <property type="protein sequence ID" value="SMB91035.1"/>
    <property type="molecule type" value="Genomic_DNA"/>
</dbReference>
<name>A0A1W1VCI5_DESTI</name>
<organism evidence="3 4">
    <name type="scientific">Desulfonispora thiosulfatigenes DSM 11270</name>
    <dbReference type="NCBI Taxonomy" id="656914"/>
    <lineage>
        <taxon>Bacteria</taxon>
        <taxon>Bacillati</taxon>
        <taxon>Bacillota</taxon>
        <taxon>Clostridia</taxon>
        <taxon>Eubacteriales</taxon>
        <taxon>Peptococcaceae</taxon>
        <taxon>Desulfonispora</taxon>
    </lineage>
</organism>
<keyword evidence="1" id="KW-0812">Transmembrane</keyword>
<protein>
    <submittedName>
        <fullName evidence="3">Uncharacterized membrane protein</fullName>
    </submittedName>
</protein>
<evidence type="ECO:0000313" key="4">
    <source>
        <dbReference type="Proteomes" id="UP000192731"/>
    </source>
</evidence>
<feature type="transmembrane region" description="Helical" evidence="1">
    <location>
        <begin position="249"/>
        <end position="267"/>
    </location>
</feature>
<accession>A0A1W1VCI5</accession>